<feature type="region of interest" description="Disordered" evidence="1">
    <location>
        <begin position="47"/>
        <end position="91"/>
    </location>
</feature>
<comment type="caution">
    <text evidence="2">The sequence shown here is derived from an EMBL/GenBank/DDBJ whole genome shotgun (WGS) entry which is preliminary data.</text>
</comment>
<feature type="compositionally biased region" description="Basic residues" evidence="1">
    <location>
        <begin position="1"/>
        <end position="10"/>
    </location>
</feature>
<feature type="compositionally biased region" description="Polar residues" evidence="1">
    <location>
        <begin position="47"/>
        <end position="56"/>
    </location>
</feature>
<evidence type="ECO:0000313" key="3">
    <source>
        <dbReference type="Proteomes" id="UP000308199"/>
    </source>
</evidence>
<keyword evidence="3" id="KW-1185">Reference proteome</keyword>
<proteinExistence type="predicted"/>
<dbReference type="Proteomes" id="UP000308199">
    <property type="component" value="Unassembled WGS sequence"/>
</dbReference>
<gene>
    <name evidence="2" type="ORF">EW145_g8580</name>
</gene>
<sequence>MIAFRSKKALKPPAPAGLATYCGNDVSDAPLPIRSCFPAAFDVTSRSAPSSRSLHTPPSLHPRPSLIPELVAPLRPDPTPSPGPDSATATL</sequence>
<dbReference type="AlphaFoldDB" id="A0A4S4K4Z6"/>
<feature type="region of interest" description="Disordered" evidence="1">
    <location>
        <begin position="1"/>
        <end position="21"/>
    </location>
</feature>
<reference evidence="2 3" key="1">
    <citation type="submission" date="2019-02" db="EMBL/GenBank/DDBJ databases">
        <title>Genome sequencing of the rare red list fungi Phellinidium pouzarii.</title>
        <authorList>
            <person name="Buettner E."/>
            <person name="Kellner H."/>
        </authorList>
    </citation>
    <scope>NUCLEOTIDE SEQUENCE [LARGE SCALE GENOMIC DNA]</scope>
    <source>
        <strain evidence="2 3">DSM 108285</strain>
    </source>
</reference>
<evidence type="ECO:0000313" key="2">
    <source>
        <dbReference type="EMBL" id="THG92803.1"/>
    </source>
</evidence>
<evidence type="ECO:0000256" key="1">
    <source>
        <dbReference type="SAM" id="MobiDB-lite"/>
    </source>
</evidence>
<name>A0A4S4K4Z6_9AGAM</name>
<feature type="non-terminal residue" evidence="2">
    <location>
        <position position="91"/>
    </location>
</feature>
<organism evidence="2 3">
    <name type="scientific">Phellinidium pouzarii</name>
    <dbReference type="NCBI Taxonomy" id="167371"/>
    <lineage>
        <taxon>Eukaryota</taxon>
        <taxon>Fungi</taxon>
        <taxon>Dikarya</taxon>
        <taxon>Basidiomycota</taxon>
        <taxon>Agaricomycotina</taxon>
        <taxon>Agaricomycetes</taxon>
        <taxon>Hymenochaetales</taxon>
        <taxon>Hymenochaetaceae</taxon>
        <taxon>Phellinidium</taxon>
    </lineage>
</organism>
<dbReference type="EMBL" id="SGPK01001536">
    <property type="protein sequence ID" value="THG92803.1"/>
    <property type="molecule type" value="Genomic_DNA"/>
</dbReference>
<protein>
    <submittedName>
        <fullName evidence="2">Uncharacterized protein</fullName>
    </submittedName>
</protein>
<accession>A0A4S4K4Z6</accession>